<gene>
    <name evidence="7" type="ORF">CKAN_02694500</name>
</gene>
<dbReference type="AlphaFoldDB" id="A0A443Q3D6"/>
<evidence type="ECO:0000256" key="2">
    <source>
        <dbReference type="ARBA" id="ARBA00010410"/>
    </source>
</evidence>
<comment type="subcellular location">
    <subcellularLocation>
        <location evidence="1">Nucleus</location>
    </subcellularLocation>
</comment>
<evidence type="ECO:0000313" key="7">
    <source>
        <dbReference type="EMBL" id="RWR97508.1"/>
    </source>
</evidence>
<dbReference type="GO" id="GO:0000978">
    <property type="term" value="F:RNA polymerase II cis-regulatory region sequence-specific DNA binding"/>
    <property type="evidence" value="ECO:0007669"/>
    <property type="project" value="TreeGrafter"/>
</dbReference>
<dbReference type="Proteomes" id="UP000283530">
    <property type="component" value="Unassembled WGS sequence"/>
</dbReference>
<evidence type="ECO:0000256" key="5">
    <source>
        <dbReference type="ARBA" id="ARBA00023163"/>
    </source>
</evidence>
<dbReference type="InterPro" id="IPR022042">
    <property type="entry name" value="snRNA-activating_su3"/>
</dbReference>
<evidence type="ECO:0000256" key="1">
    <source>
        <dbReference type="ARBA" id="ARBA00004123"/>
    </source>
</evidence>
<comment type="caution">
    <text evidence="7">The sequence shown here is derived from an EMBL/GenBank/DDBJ whole genome shotgun (WGS) entry which is preliminary data.</text>
</comment>
<keyword evidence="6" id="KW-0539">Nucleus</keyword>
<keyword evidence="4" id="KW-0238">DNA-binding</keyword>
<keyword evidence="3" id="KW-0805">Transcription regulation</keyword>
<sequence length="147" mass="17061">MDRTFDKDNPLMELESGHIERVEELAKIKQKQDEDKATARLHSITSNFIEGTISAVEKVEKMRSLRFISSAMKRQKAGQHDPSGYFHIEDMFCNDLRDPAARDYSEPIFDWLRNYKEGALERWECVAISGEPQKKNKALIRSEIQSL</sequence>
<protein>
    <submittedName>
        <fullName evidence="7">snRNA-activating protein complex</fullName>
    </submittedName>
</protein>
<dbReference type="PANTHER" id="PTHR13421">
    <property type="entry name" value="SNRNA-ACTIVATING PROTEIN COMPLEX SUBUNIT 3"/>
    <property type="match status" value="1"/>
</dbReference>
<dbReference type="GO" id="GO:0003681">
    <property type="term" value="F:bent DNA binding"/>
    <property type="evidence" value="ECO:0007669"/>
    <property type="project" value="TreeGrafter"/>
</dbReference>
<dbReference type="GO" id="GO:0019185">
    <property type="term" value="C:snRNA-activating protein complex"/>
    <property type="evidence" value="ECO:0007669"/>
    <property type="project" value="TreeGrafter"/>
</dbReference>
<dbReference type="EMBL" id="QPKB01000013">
    <property type="protein sequence ID" value="RWR97508.1"/>
    <property type="molecule type" value="Genomic_DNA"/>
</dbReference>
<name>A0A443Q3D6_9MAGN</name>
<accession>A0A443Q3D6</accession>
<dbReference type="GO" id="GO:0001006">
    <property type="term" value="F:RNA polymerase III type 3 promoter sequence-specific DNA binding"/>
    <property type="evidence" value="ECO:0007669"/>
    <property type="project" value="TreeGrafter"/>
</dbReference>
<reference evidence="7 8" key="1">
    <citation type="journal article" date="2019" name="Nat. Plants">
        <title>Stout camphor tree genome fills gaps in understanding of flowering plant genome evolution.</title>
        <authorList>
            <person name="Chaw S.M."/>
            <person name="Liu Y.C."/>
            <person name="Wu Y.W."/>
            <person name="Wang H.Y."/>
            <person name="Lin C.I."/>
            <person name="Wu C.S."/>
            <person name="Ke H.M."/>
            <person name="Chang L.Y."/>
            <person name="Hsu C.Y."/>
            <person name="Yang H.T."/>
            <person name="Sudianto E."/>
            <person name="Hsu M.H."/>
            <person name="Wu K.P."/>
            <person name="Wang L.N."/>
            <person name="Leebens-Mack J.H."/>
            <person name="Tsai I.J."/>
        </authorList>
    </citation>
    <scope>NUCLEOTIDE SEQUENCE [LARGE SCALE GENOMIC DNA]</scope>
    <source>
        <strain evidence="8">cv. Chaw 1501</strain>
        <tissue evidence="7">Young leaves</tissue>
    </source>
</reference>
<dbReference type="STRING" id="337451.A0A443Q3D6"/>
<dbReference type="OrthoDB" id="46583at2759"/>
<evidence type="ECO:0000256" key="3">
    <source>
        <dbReference type="ARBA" id="ARBA00023015"/>
    </source>
</evidence>
<evidence type="ECO:0000256" key="4">
    <source>
        <dbReference type="ARBA" id="ARBA00023125"/>
    </source>
</evidence>
<comment type="similarity">
    <text evidence="2">Belongs to the SNAPC3/SRD2 family.</text>
</comment>
<dbReference type="GO" id="GO:0042795">
    <property type="term" value="P:snRNA transcription by RNA polymerase II"/>
    <property type="evidence" value="ECO:0007669"/>
    <property type="project" value="TreeGrafter"/>
</dbReference>
<dbReference type="GO" id="GO:0005634">
    <property type="term" value="C:nucleus"/>
    <property type="evidence" value="ECO:0007669"/>
    <property type="project" value="UniProtKB-SubCell"/>
</dbReference>
<keyword evidence="8" id="KW-1185">Reference proteome</keyword>
<dbReference type="GO" id="GO:0001046">
    <property type="term" value="F:core promoter sequence-specific DNA binding"/>
    <property type="evidence" value="ECO:0007669"/>
    <property type="project" value="TreeGrafter"/>
</dbReference>
<evidence type="ECO:0000313" key="8">
    <source>
        <dbReference type="Proteomes" id="UP000283530"/>
    </source>
</evidence>
<organism evidence="7 8">
    <name type="scientific">Cinnamomum micranthum f. kanehirae</name>
    <dbReference type="NCBI Taxonomy" id="337451"/>
    <lineage>
        <taxon>Eukaryota</taxon>
        <taxon>Viridiplantae</taxon>
        <taxon>Streptophyta</taxon>
        <taxon>Embryophyta</taxon>
        <taxon>Tracheophyta</taxon>
        <taxon>Spermatophyta</taxon>
        <taxon>Magnoliopsida</taxon>
        <taxon>Magnoliidae</taxon>
        <taxon>Laurales</taxon>
        <taxon>Lauraceae</taxon>
        <taxon>Cinnamomum</taxon>
    </lineage>
</organism>
<dbReference type="Pfam" id="PF12251">
    <property type="entry name" value="SNAPC3"/>
    <property type="match status" value="1"/>
</dbReference>
<proteinExistence type="inferred from homology"/>
<keyword evidence="5" id="KW-0804">Transcription</keyword>
<dbReference type="PANTHER" id="PTHR13421:SF16">
    <property type="entry name" value="SNRNA-ACTIVATING PROTEIN COMPLEX SUBUNIT 3"/>
    <property type="match status" value="1"/>
</dbReference>
<evidence type="ECO:0000256" key="6">
    <source>
        <dbReference type="ARBA" id="ARBA00023242"/>
    </source>
</evidence>
<dbReference type="GO" id="GO:0042796">
    <property type="term" value="P:snRNA transcription by RNA polymerase III"/>
    <property type="evidence" value="ECO:0007669"/>
    <property type="project" value="TreeGrafter"/>
</dbReference>